<dbReference type="Gene3D" id="3.40.1410.10">
    <property type="entry name" value="Chorismate lyase-like"/>
    <property type="match status" value="1"/>
</dbReference>
<organism evidence="5 6">
    <name type="scientific">Catonella morbi ATCC 51271</name>
    <dbReference type="NCBI Taxonomy" id="592026"/>
    <lineage>
        <taxon>Bacteria</taxon>
        <taxon>Bacillati</taxon>
        <taxon>Bacillota</taxon>
        <taxon>Clostridia</taxon>
        <taxon>Lachnospirales</taxon>
        <taxon>Lachnospiraceae</taxon>
        <taxon>Catonella</taxon>
    </lineage>
</organism>
<keyword evidence="3" id="KW-0804">Transcription</keyword>
<dbReference type="EMBL" id="ACIL03000013">
    <property type="protein sequence ID" value="ESL02744.1"/>
    <property type="molecule type" value="Genomic_DNA"/>
</dbReference>
<dbReference type="PANTHER" id="PTHR44846:SF1">
    <property type="entry name" value="MANNOSYL-D-GLYCERATE TRANSPORT_METABOLISM SYSTEM REPRESSOR MNGR-RELATED"/>
    <property type="match status" value="1"/>
</dbReference>
<evidence type="ECO:0000256" key="2">
    <source>
        <dbReference type="ARBA" id="ARBA00023125"/>
    </source>
</evidence>
<proteinExistence type="predicted"/>
<reference evidence="5 6" key="1">
    <citation type="submission" date="2013-06" db="EMBL/GenBank/DDBJ databases">
        <authorList>
            <person name="Weinstock G."/>
            <person name="Sodergren E."/>
            <person name="Clifton S."/>
            <person name="Fulton L."/>
            <person name="Fulton B."/>
            <person name="Courtney L."/>
            <person name="Fronick C."/>
            <person name="Harrison M."/>
            <person name="Strong C."/>
            <person name="Farmer C."/>
            <person name="Delahaunty K."/>
            <person name="Markovic C."/>
            <person name="Hall O."/>
            <person name="Minx P."/>
            <person name="Tomlinson C."/>
            <person name="Mitreva M."/>
            <person name="Nelson J."/>
            <person name="Hou S."/>
            <person name="Wollam A."/>
            <person name="Pepin K.H."/>
            <person name="Johnson M."/>
            <person name="Bhonagiri V."/>
            <person name="Nash W.E."/>
            <person name="Warren W."/>
            <person name="Chinwalla A."/>
            <person name="Mardis E.R."/>
            <person name="Wilson R.K."/>
        </authorList>
    </citation>
    <scope>NUCLEOTIDE SEQUENCE [LARGE SCALE GENOMIC DNA]</scope>
    <source>
        <strain evidence="5 6">ATCC 51271</strain>
    </source>
</reference>
<dbReference type="InterPro" id="IPR011663">
    <property type="entry name" value="UTRA"/>
</dbReference>
<comment type="caution">
    <text evidence="5">The sequence shown here is derived from an EMBL/GenBank/DDBJ whole genome shotgun (WGS) entry which is preliminary data.</text>
</comment>
<dbReference type="InterPro" id="IPR028978">
    <property type="entry name" value="Chorismate_lyase_/UTRA_dom_sf"/>
</dbReference>
<dbReference type="SMART" id="SM00345">
    <property type="entry name" value="HTH_GNTR"/>
    <property type="match status" value="1"/>
</dbReference>
<evidence type="ECO:0000256" key="3">
    <source>
        <dbReference type="ARBA" id="ARBA00023163"/>
    </source>
</evidence>
<keyword evidence="2" id="KW-0238">DNA-binding</keyword>
<dbReference type="FunFam" id="1.10.10.10:FF:000079">
    <property type="entry name" value="GntR family transcriptional regulator"/>
    <property type="match status" value="1"/>
</dbReference>
<dbReference type="CDD" id="cd07377">
    <property type="entry name" value="WHTH_GntR"/>
    <property type="match status" value="1"/>
</dbReference>
<dbReference type="STRING" id="592026.GCWU0000282_001614"/>
<dbReference type="AlphaFoldDB" id="V2XKQ9"/>
<dbReference type="Pfam" id="PF00392">
    <property type="entry name" value="GntR"/>
    <property type="match status" value="1"/>
</dbReference>
<dbReference type="eggNOG" id="COG2188">
    <property type="taxonomic scope" value="Bacteria"/>
</dbReference>
<dbReference type="PANTHER" id="PTHR44846">
    <property type="entry name" value="MANNOSYL-D-GLYCERATE TRANSPORT/METABOLISM SYSTEM REPRESSOR MNGR-RELATED"/>
    <property type="match status" value="1"/>
</dbReference>
<dbReference type="Gene3D" id="1.10.10.10">
    <property type="entry name" value="Winged helix-like DNA-binding domain superfamily/Winged helix DNA-binding domain"/>
    <property type="match status" value="1"/>
</dbReference>
<dbReference type="RefSeq" id="WP_023354486.1">
    <property type="nucleotide sequence ID" value="NZ_KI535368.1"/>
</dbReference>
<dbReference type="GO" id="GO:0003677">
    <property type="term" value="F:DNA binding"/>
    <property type="evidence" value="ECO:0007669"/>
    <property type="project" value="UniProtKB-KW"/>
</dbReference>
<dbReference type="Proteomes" id="UP000018227">
    <property type="component" value="Unassembled WGS sequence"/>
</dbReference>
<evidence type="ECO:0000259" key="4">
    <source>
        <dbReference type="PROSITE" id="PS50949"/>
    </source>
</evidence>
<dbReference type="HOGENOM" id="CLU_063236_2_1_9"/>
<accession>V2XKQ9</accession>
<dbReference type="OrthoDB" id="9801546at2"/>
<dbReference type="SMART" id="SM00866">
    <property type="entry name" value="UTRA"/>
    <property type="match status" value="1"/>
</dbReference>
<dbReference type="SUPFAM" id="SSF64288">
    <property type="entry name" value="Chorismate lyase-like"/>
    <property type="match status" value="1"/>
</dbReference>
<protein>
    <submittedName>
        <fullName evidence="5">UbiC transcription regulator-associated domain protein</fullName>
    </submittedName>
</protein>
<dbReference type="PROSITE" id="PS50949">
    <property type="entry name" value="HTH_GNTR"/>
    <property type="match status" value="1"/>
</dbReference>
<dbReference type="GO" id="GO:0003700">
    <property type="term" value="F:DNA-binding transcription factor activity"/>
    <property type="evidence" value="ECO:0007669"/>
    <property type="project" value="InterPro"/>
</dbReference>
<dbReference type="Pfam" id="PF07702">
    <property type="entry name" value="UTRA"/>
    <property type="match status" value="1"/>
</dbReference>
<dbReference type="InterPro" id="IPR036388">
    <property type="entry name" value="WH-like_DNA-bd_sf"/>
</dbReference>
<dbReference type="InterPro" id="IPR000524">
    <property type="entry name" value="Tscrpt_reg_HTH_GntR"/>
</dbReference>
<keyword evidence="6" id="KW-1185">Reference proteome</keyword>
<dbReference type="GO" id="GO:0045892">
    <property type="term" value="P:negative regulation of DNA-templated transcription"/>
    <property type="evidence" value="ECO:0007669"/>
    <property type="project" value="TreeGrafter"/>
</dbReference>
<dbReference type="InterPro" id="IPR036390">
    <property type="entry name" value="WH_DNA-bd_sf"/>
</dbReference>
<feature type="domain" description="HTH gntR-type" evidence="4">
    <location>
        <begin position="16"/>
        <end position="84"/>
    </location>
</feature>
<dbReference type="SUPFAM" id="SSF46785">
    <property type="entry name" value="Winged helix' DNA-binding domain"/>
    <property type="match status" value="1"/>
</dbReference>
<evidence type="ECO:0000313" key="5">
    <source>
        <dbReference type="EMBL" id="ESL02744.1"/>
    </source>
</evidence>
<gene>
    <name evidence="5" type="ORF">GCWU0000282_001614</name>
</gene>
<keyword evidence="1" id="KW-0805">Transcription regulation</keyword>
<evidence type="ECO:0000313" key="6">
    <source>
        <dbReference type="Proteomes" id="UP000018227"/>
    </source>
</evidence>
<sequence length="247" mass="28679">MEEIKREIKQEIDYQSPIYLQLREVVRAKIEDGEYPPGTAIPSENVLAETYGINRLTVRNAIDALVKEGLLKRVQGKGVYVMVKFERDLEVLGGFSQTMNEKNAKSAKKILIRECRVAGEHIARILEIKPEDVIYYIKRLDFADEEAIAMQEIYIPYNLVPNLEEVDISVFSMFEIYKFYGVNPNRAWQTLDLARLTKSDARLMNIDDTQAVFLFSCTTYDDNHRVIEYSKSYTRGDKCNFTVHFHK</sequence>
<evidence type="ECO:0000256" key="1">
    <source>
        <dbReference type="ARBA" id="ARBA00023015"/>
    </source>
</evidence>
<dbReference type="InterPro" id="IPR050679">
    <property type="entry name" value="Bact_HTH_transcr_reg"/>
</dbReference>
<dbReference type="PRINTS" id="PR00035">
    <property type="entry name" value="HTHGNTR"/>
</dbReference>
<name>V2XKQ9_9FIRM</name>